<proteinExistence type="predicted"/>
<evidence type="ECO:0000313" key="1">
    <source>
        <dbReference type="EMBL" id="KAG7047084.1"/>
    </source>
</evidence>
<keyword evidence="2" id="KW-1185">Reference proteome</keyword>
<dbReference type="AlphaFoldDB" id="A0A9P7R2L1"/>
<accession>A0A9P7R2L1</accession>
<comment type="caution">
    <text evidence="1">The sequence shown here is derived from an EMBL/GenBank/DDBJ whole genome shotgun (WGS) entry which is preliminary data.</text>
</comment>
<gene>
    <name evidence="1" type="ORF">JMJ77_015300</name>
</gene>
<sequence>MVFDQDFSFGGVFLDRHIEKLIDANEILAQSFVSHRIEAWKSEQETGILLTKDEADDSPPMGNRVKNVEGARLWVLKDGLRRTPIAEVRYDMVQRAECFSVSAKDSCAKPSEASPRIGDSIGYVAGDEKDLKIDAF</sequence>
<name>A0A9P7R2L1_9PEZI</name>
<dbReference type="EMBL" id="JAESDN010000008">
    <property type="protein sequence ID" value="KAG7047084.1"/>
    <property type="molecule type" value="Genomic_DNA"/>
</dbReference>
<dbReference type="Proteomes" id="UP000699042">
    <property type="component" value="Unassembled WGS sequence"/>
</dbReference>
<organism evidence="1 2">
    <name type="scientific">Colletotrichum scovillei</name>
    <dbReference type="NCBI Taxonomy" id="1209932"/>
    <lineage>
        <taxon>Eukaryota</taxon>
        <taxon>Fungi</taxon>
        <taxon>Dikarya</taxon>
        <taxon>Ascomycota</taxon>
        <taxon>Pezizomycotina</taxon>
        <taxon>Sordariomycetes</taxon>
        <taxon>Hypocreomycetidae</taxon>
        <taxon>Glomerellales</taxon>
        <taxon>Glomerellaceae</taxon>
        <taxon>Colletotrichum</taxon>
        <taxon>Colletotrichum acutatum species complex</taxon>
    </lineage>
</organism>
<protein>
    <submittedName>
        <fullName evidence="1">Uncharacterized protein</fullName>
    </submittedName>
</protein>
<evidence type="ECO:0000313" key="2">
    <source>
        <dbReference type="Proteomes" id="UP000699042"/>
    </source>
</evidence>
<reference evidence="1" key="1">
    <citation type="submission" date="2021-05" db="EMBL/GenBank/DDBJ databases">
        <title>Comparative genomics of three Colletotrichum scovillei strains and genetic complementation revealed genes involved fungal growth and virulence on chili pepper.</title>
        <authorList>
            <person name="Hsieh D.-K."/>
            <person name="Chuang S.-C."/>
            <person name="Chen C.-Y."/>
            <person name="Chao Y.-T."/>
            <person name="Lu M.-Y.J."/>
            <person name="Lee M.-H."/>
            <person name="Shih M.-C."/>
        </authorList>
    </citation>
    <scope>NUCLEOTIDE SEQUENCE</scope>
    <source>
        <strain evidence="1">Coll-153</strain>
    </source>
</reference>